<reference evidence="2 3" key="1">
    <citation type="journal article" date="2014" name="Am. J. Bot.">
        <title>Genome assembly and annotation for red clover (Trifolium pratense; Fabaceae).</title>
        <authorList>
            <person name="Istvanek J."/>
            <person name="Jaros M."/>
            <person name="Krenek A."/>
            <person name="Repkova J."/>
        </authorList>
    </citation>
    <scope>NUCLEOTIDE SEQUENCE [LARGE SCALE GENOMIC DNA]</scope>
    <source>
        <strain evidence="3">cv. Tatra</strain>
        <tissue evidence="2">Young leaves</tissue>
    </source>
</reference>
<gene>
    <name evidence="2" type="ORF">L195_g046339</name>
</gene>
<evidence type="ECO:0000313" key="3">
    <source>
        <dbReference type="Proteomes" id="UP000236291"/>
    </source>
</evidence>
<dbReference type="AlphaFoldDB" id="A0A2K3MHF1"/>
<evidence type="ECO:0000256" key="1">
    <source>
        <dbReference type="SAM" id="MobiDB-lite"/>
    </source>
</evidence>
<evidence type="ECO:0000313" key="2">
    <source>
        <dbReference type="EMBL" id="PNX90216.1"/>
    </source>
</evidence>
<dbReference type="Proteomes" id="UP000236291">
    <property type="component" value="Unassembled WGS sequence"/>
</dbReference>
<organism evidence="2 3">
    <name type="scientific">Trifolium pratense</name>
    <name type="common">Red clover</name>
    <dbReference type="NCBI Taxonomy" id="57577"/>
    <lineage>
        <taxon>Eukaryota</taxon>
        <taxon>Viridiplantae</taxon>
        <taxon>Streptophyta</taxon>
        <taxon>Embryophyta</taxon>
        <taxon>Tracheophyta</taxon>
        <taxon>Spermatophyta</taxon>
        <taxon>Magnoliopsida</taxon>
        <taxon>eudicotyledons</taxon>
        <taxon>Gunneridae</taxon>
        <taxon>Pentapetalae</taxon>
        <taxon>rosids</taxon>
        <taxon>fabids</taxon>
        <taxon>Fabales</taxon>
        <taxon>Fabaceae</taxon>
        <taxon>Papilionoideae</taxon>
        <taxon>50 kb inversion clade</taxon>
        <taxon>NPAAA clade</taxon>
        <taxon>Hologalegina</taxon>
        <taxon>IRL clade</taxon>
        <taxon>Trifolieae</taxon>
        <taxon>Trifolium</taxon>
    </lineage>
</organism>
<accession>A0A2K3MHF1</accession>
<dbReference type="ExpressionAtlas" id="A0A2K3MHF1">
    <property type="expression patterns" value="baseline"/>
</dbReference>
<feature type="compositionally biased region" description="Polar residues" evidence="1">
    <location>
        <begin position="29"/>
        <end position="38"/>
    </location>
</feature>
<feature type="region of interest" description="Disordered" evidence="1">
    <location>
        <begin position="1"/>
        <end position="39"/>
    </location>
</feature>
<dbReference type="EMBL" id="ASHM01062143">
    <property type="protein sequence ID" value="PNX90216.1"/>
    <property type="molecule type" value="Genomic_DNA"/>
</dbReference>
<protein>
    <submittedName>
        <fullName evidence="2">Succinate dehydrogenase subunit 3</fullName>
    </submittedName>
</protein>
<sequence length="67" mass="6942">MSPGSDAGSEASVNQELHQPSRPAAPINGSASTSSSVEQLAPAGKPYIALLRNLHLNIFDEDALNPT</sequence>
<name>A0A2K3MHF1_TRIPR</name>
<reference evidence="2 3" key="2">
    <citation type="journal article" date="2017" name="Front. Plant Sci.">
        <title>Gene Classification and Mining of Molecular Markers Useful in Red Clover (Trifolium pratense) Breeding.</title>
        <authorList>
            <person name="Istvanek J."/>
            <person name="Dluhosova J."/>
            <person name="Dluhos P."/>
            <person name="Patkova L."/>
            <person name="Nedelnik J."/>
            <person name="Repkova J."/>
        </authorList>
    </citation>
    <scope>NUCLEOTIDE SEQUENCE [LARGE SCALE GENOMIC DNA]</scope>
    <source>
        <strain evidence="3">cv. Tatra</strain>
        <tissue evidence="2">Young leaves</tissue>
    </source>
</reference>
<comment type="caution">
    <text evidence="2">The sequence shown here is derived from an EMBL/GenBank/DDBJ whole genome shotgun (WGS) entry which is preliminary data.</text>
</comment>
<proteinExistence type="predicted"/>